<dbReference type="InterPro" id="IPR016024">
    <property type="entry name" value="ARM-type_fold"/>
</dbReference>
<dbReference type="PROSITE" id="PS50082">
    <property type="entry name" value="WD_REPEATS_2"/>
    <property type="match status" value="1"/>
</dbReference>
<dbReference type="CDD" id="cd16664">
    <property type="entry name" value="RING-Ubox_PUB"/>
    <property type="match status" value="1"/>
</dbReference>
<keyword evidence="10" id="KW-1185">Reference proteome</keyword>
<name>W9S292_9ROSA</name>
<dbReference type="SUPFAM" id="SSF57850">
    <property type="entry name" value="RING/U-box"/>
    <property type="match status" value="1"/>
</dbReference>
<evidence type="ECO:0000256" key="1">
    <source>
        <dbReference type="ARBA" id="ARBA00000900"/>
    </source>
</evidence>
<dbReference type="Gene3D" id="3.30.40.10">
    <property type="entry name" value="Zinc/RING finger domain, C3HC4 (zinc finger)"/>
    <property type="match status" value="1"/>
</dbReference>
<evidence type="ECO:0000313" key="10">
    <source>
        <dbReference type="Proteomes" id="UP000030645"/>
    </source>
</evidence>
<comment type="catalytic activity">
    <reaction evidence="1">
        <text>S-ubiquitinyl-[E2 ubiquitin-conjugating enzyme]-L-cysteine + [acceptor protein]-L-lysine = [E2 ubiquitin-conjugating enzyme]-L-cysteine + N(6)-ubiquitinyl-[acceptor protein]-L-lysine.</text>
        <dbReference type="EC" id="2.3.2.27"/>
    </reaction>
</comment>
<dbReference type="eggNOG" id="KOG0167">
    <property type="taxonomic scope" value="Eukaryota"/>
</dbReference>
<dbReference type="PROSITE" id="PS51698">
    <property type="entry name" value="U_BOX"/>
    <property type="match status" value="1"/>
</dbReference>
<evidence type="ECO:0000256" key="6">
    <source>
        <dbReference type="SAM" id="Coils"/>
    </source>
</evidence>
<dbReference type="Proteomes" id="UP000030645">
    <property type="component" value="Unassembled WGS sequence"/>
</dbReference>
<evidence type="ECO:0000256" key="3">
    <source>
        <dbReference type="ARBA" id="ARBA00012483"/>
    </source>
</evidence>
<evidence type="ECO:0000256" key="4">
    <source>
        <dbReference type="ARBA" id="ARBA00022679"/>
    </source>
</evidence>
<dbReference type="InterPro" id="IPR013083">
    <property type="entry name" value="Znf_RING/FYVE/PHD"/>
</dbReference>
<dbReference type="STRING" id="981085.W9S292"/>
<dbReference type="InterPro" id="IPR056514">
    <property type="entry name" value="ARM_LIN_2nd"/>
</dbReference>
<accession>W9S292</accession>
<evidence type="ECO:0000256" key="2">
    <source>
        <dbReference type="ARBA" id="ARBA00004906"/>
    </source>
</evidence>
<feature type="region of interest" description="Disordered" evidence="7">
    <location>
        <begin position="315"/>
        <end position="405"/>
    </location>
</feature>
<proteinExistence type="predicted"/>
<comment type="pathway">
    <text evidence="2">Protein modification; protein ubiquitination.</text>
</comment>
<dbReference type="PANTHER" id="PTHR47446:SF2">
    <property type="entry name" value="RING-TYPE E3 UBIQUITIN TRANSFERASE"/>
    <property type="match status" value="1"/>
</dbReference>
<dbReference type="InterPro" id="IPR045210">
    <property type="entry name" value="RING-Ubox_PUB"/>
</dbReference>
<dbReference type="InterPro" id="IPR001680">
    <property type="entry name" value="WD40_rpt"/>
</dbReference>
<dbReference type="Pfam" id="PF23568">
    <property type="entry name" value="ARM_LIN"/>
    <property type="match status" value="1"/>
</dbReference>
<dbReference type="GO" id="GO:0016567">
    <property type="term" value="P:protein ubiquitination"/>
    <property type="evidence" value="ECO:0007669"/>
    <property type="project" value="UniProtKB-UniPathway"/>
</dbReference>
<feature type="compositionally biased region" description="Acidic residues" evidence="7">
    <location>
        <begin position="358"/>
        <end position="368"/>
    </location>
</feature>
<keyword evidence="4" id="KW-0808">Transferase</keyword>
<dbReference type="EC" id="2.3.2.27" evidence="3"/>
<organism evidence="9 10">
    <name type="scientific">Morus notabilis</name>
    <dbReference type="NCBI Taxonomy" id="981085"/>
    <lineage>
        <taxon>Eukaryota</taxon>
        <taxon>Viridiplantae</taxon>
        <taxon>Streptophyta</taxon>
        <taxon>Embryophyta</taxon>
        <taxon>Tracheophyta</taxon>
        <taxon>Spermatophyta</taxon>
        <taxon>Magnoliopsida</taxon>
        <taxon>eudicotyledons</taxon>
        <taxon>Gunneridae</taxon>
        <taxon>Pentapetalae</taxon>
        <taxon>rosids</taxon>
        <taxon>fabids</taxon>
        <taxon>Rosales</taxon>
        <taxon>Moraceae</taxon>
        <taxon>Moreae</taxon>
        <taxon>Morus</taxon>
    </lineage>
</organism>
<keyword evidence="5" id="KW-0853">WD repeat</keyword>
<dbReference type="Pfam" id="PF04564">
    <property type="entry name" value="U-box"/>
    <property type="match status" value="1"/>
</dbReference>
<dbReference type="InterPro" id="IPR052858">
    <property type="entry name" value="E3_ubiquitin-ligase_LIN"/>
</dbReference>
<dbReference type="PROSITE" id="PS50294">
    <property type="entry name" value="WD_REPEATS_REGION"/>
    <property type="match status" value="2"/>
</dbReference>
<protein>
    <recommendedName>
        <fullName evidence="3">RING-type E3 ubiquitin transferase</fullName>
        <ecNumber evidence="3">2.3.2.27</ecNumber>
    </recommendedName>
</protein>
<dbReference type="Pfam" id="PF00400">
    <property type="entry name" value="WD40"/>
    <property type="match status" value="1"/>
</dbReference>
<reference evidence="10" key="1">
    <citation type="submission" date="2013-01" db="EMBL/GenBank/DDBJ databases">
        <title>Draft Genome Sequence of a Mulberry Tree, Morus notabilis C.K. Schneid.</title>
        <authorList>
            <person name="He N."/>
            <person name="Zhao S."/>
        </authorList>
    </citation>
    <scope>NUCLEOTIDE SEQUENCE</scope>
</reference>
<sequence length="1365" mass="151535">MTAAATAATPSEILHHTTAFISETISSTDLRRRLLSVLRRKTTPSAADNKALNLVADTLENAVSTASPSVRSSSLRLAENLLLALPGSSFSSLLLSLAYGLWRRPVDAALRLLDVFCLDPSSARSDIAPTLFEELFLVHLLPVLRCFNEQRTQILSNSMSRTDIDHDDYSICNDPVAVIPSTKSLSKMSDAQMSELKELEREYEEVLDENCRVLAGYLKEVLENINQDGHGQNRMIHPPPLILKNSAGKFKVFDGRSDELEEDDQQIRMRTGEIGISINGRSIHTSNFGKVNEFALQFLQPIWNDKKERSVEIFNNSSSSGKSKSLPFYPRRVSPETFSGQKSAWRLTPSPNSTVSDSEIESSMDDNSVDGYSTESEAETEEKNRKMALFEPRQRRIKKQEQPIYAESSCSPDHIVANFDRPMRPQDFVCPITSNLFNDPVTLETGQTYERQAIQEWLDRGNSTCPITRQKLESTQLPKTNYVLKRLIGSWQEQNPGAAPVKQSENLQAEADSTLKPEMPLTSPISVIIQASIEGTVSALRYAISSLCTSEILKESETAVLRIERFWQEADMEEHIQNMLSKPPVINGFVEILFNSVDPKVLKATIFLLSELGSRDKAVIQTLTQVDSDVECIATLFRKGLIEAVVLIYLLRTSILNLVEMDLVESLLAVIKKKEEDLLKMCVKLKTAAVLLLGQIFQMSEDTKVSSIVNVVIREKAIESVVDSLGADLVEERIAALEILVKCMQEDGMCRNIIADTAELAPVLECFMGASDGEKFEIARFLFELVKLNRRTFNEQILHIIKNEGPLSTMHALLVYLQTALHDQCPVVAGLLLQLDLLTEPRKMSIYREEAIDTLIECLRDTDFPGAQIAAAETIMLLPGRFTISGKSLTRAFLLKHAGIEKSYNNLVRMDQLSISGREAEDILEEKKAADNWERKMASVLVSHEFGLLFEAFSEGLKSTNAELCSKCFISATWLVDMLKVLPDTGVRGAARVCLLKHFISIFKSSRYTEDRALSLLALSSFIQDPEGLRDITSSVKDVIKGLRELKRATPLAFEMLKVFFEGEDSSAELWNHKQLIEVDCSENGEVLSLVCFKDKLFSGHADGTIKVWTGKGSILHLIQEIREHTKAVTSLAVLAAGERLYSGSLDRSARIWSISDDTIDCIQVHDMKDQVQNLVVSNNISCFIPHGAGLKVHSWNGVFKLLNPGKHVKCLALMHGKLYCGCQDSSIQEIDLVTETLSTIQSGSRKLLGKASPVHAIQIHDGLIYAATSSLDGTAVKIMSTSDHTMVGSLTTTLEVRAMAISSELVYLGCKKGAVEIWGREKQNRIDTLQIGTNCKVICMALDANEEVLVVGTSDGLLQAWGLS</sequence>
<dbReference type="EMBL" id="KE344884">
    <property type="protein sequence ID" value="EXB83506.1"/>
    <property type="molecule type" value="Genomic_DNA"/>
</dbReference>
<dbReference type="SMART" id="SM00320">
    <property type="entry name" value="WD40"/>
    <property type="match status" value="6"/>
</dbReference>
<dbReference type="InterPro" id="IPR015943">
    <property type="entry name" value="WD40/YVTN_repeat-like_dom_sf"/>
</dbReference>
<evidence type="ECO:0000259" key="8">
    <source>
        <dbReference type="PROSITE" id="PS51698"/>
    </source>
</evidence>
<dbReference type="SUPFAM" id="SSF48371">
    <property type="entry name" value="ARM repeat"/>
    <property type="match status" value="1"/>
</dbReference>
<dbReference type="InterPro" id="IPR056512">
    <property type="entry name" value="LIN_N"/>
</dbReference>
<feature type="domain" description="U-box" evidence="8">
    <location>
        <begin position="423"/>
        <end position="498"/>
    </location>
</feature>
<dbReference type="Gene3D" id="2.130.10.10">
    <property type="entry name" value="YVTN repeat-like/Quinoprotein amine dehydrogenase"/>
    <property type="match status" value="2"/>
</dbReference>
<feature type="coiled-coil region" evidence="6">
    <location>
        <begin position="182"/>
        <end position="209"/>
    </location>
</feature>
<dbReference type="GO" id="GO:0061630">
    <property type="term" value="F:ubiquitin protein ligase activity"/>
    <property type="evidence" value="ECO:0007669"/>
    <property type="project" value="UniProtKB-EC"/>
</dbReference>
<dbReference type="Pfam" id="PF23654">
    <property type="entry name" value="ARM_LIN_2nd"/>
    <property type="match status" value="1"/>
</dbReference>
<dbReference type="InterPro" id="IPR003613">
    <property type="entry name" value="Ubox_domain"/>
</dbReference>
<feature type="repeat" description="WD" evidence="5">
    <location>
        <begin position="1122"/>
        <end position="1156"/>
    </location>
</feature>
<dbReference type="Gene3D" id="1.25.10.10">
    <property type="entry name" value="Leucine-rich Repeat Variant"/>
    <property type="match status" value="1"/>
</dbReference>
<dbReference type="Pfam" id="PF23628">
    <property type="entry name" value="ARM_LIN_C"/>
    <property type="match status" value="1"/>
</dbReference>
<evidence type="ECO:0000313" key="9">
    <source>
        <dbReference type="EMBL" id="EXB83506.1"/>
    </source>
</evidence>
<dbReference type="SUPFAM" id="SSF50978">
    <property type="entry name" value="WD40 repeat-like"/>
    <property type="match status" value="1"/>
</dbReference>
<dbReference type="PANTHER" id="PTHR47446">
    <property type="entry name" value="RING-TYPE E3 UBIQUITIN TRANSFERASE"/>
    <property type="match status" value="1"/>
</dbReference>
<evidence type="ECO:0000256" key="5">
    <source>
        <dbReference type="PROSITE-ProRule" id="PRU00221"/>
    </source>
</evidence>
<dbReference type="InterPro" id="IPR055566">
    <property type="entry name" value="ARM_LIN"/>
</dbReference>
<evidence type="ECO:0000256" key="7">
    <source>
        <dbReference type="SAM" id="MobiDB-lite"/>
    </source>
</evidence>
<dbReference type="InterPro" id="IPR036322">
    <property type="entry name" value="WD40_repeat_dom_sf"/>
</dbReference>
<keyword evidence="6" id="KW-0175">Coiled coil</keyword>
<dbReference type="SMART" id="SM00504">
    <property type="entry name" value="Ubox"/>
    <property type="match status" value="1"/>
</dbReference>
<gene>
    <name evidence="9" type="ORF">L484_002741</name>
</gene>
<dbReference type="InterPro" id="IPR011989">
    <property type="entry name" value="ARM-like"/>
</dbReference>
<dbReference type="UniPathway" id="UPA00143"/>